<name>A0A2U2ANS5_9GAMM</name>
<keyword evidence="5" id="KW-0067">ATP-binding</keyword>
<evidence type="ECO:0000256" key="1">
    <source>
        <dbReference type="ARBA" id="ARBA00001210"/>
    </source>
</evidence>
<proteinExistence type="predicted"/>
<dbReference type="Proteomes" id="UP000244948">
    <property type="component" value="Unassembled WGS sequence"/>
</dbReference>
<dbReference type="AlphaFoldDB" id="A0A2U2ANS5"/>
<keyword evidence="7" id="KW-1185">Reference proteome</keyword>
<dbReference type="GO" id="GO:0005524">
    <property type="term" value="F:ATP binding"/>
    <property type="evidence" value="ECO:0007669"/>
    <property type="project" value="UniProtKB-KW"/>
</dbReference>
<reference evidence="6 7" key="1">
    <citation type="journal article" date="2018" name="Genome Announc.">
        <title>Ignatzschineria cameli sp. nov., isolated from necrotic foot tissue of dromedaries (Camelus dromedarius) and associated maggots (Wohlfahrtia species) in Dubai.</title>
        <authorList>
            <person name="Tsang C.C."/>
            <person name="Tang J.Y."/>
            <person name="Fong J.Y."/>
            <person name="Kinne J."/>
            <person name="Lee H.H."/>
            <person name="Joseph M."/>
            <person name="Jose S."/>
            <person name="Schuster R.K."/>
            <person name="Tang Y."/>
            <person name="Sivakumar S."/>
            <person name="Chen J.H."/>
            <person name="Teng J.L."/>
            <person name="Lau S.K."/>
            <person name="Wernery U."/>
            <person name="Woo P.C."/>
        </authorList>
    </citation>
    <scope>NUCLEOTIDE SEQUENCE [LARGE SCALE GENOMIC DNA]</scope>
    <source>
        <strain evidence="6 7">KCTC 22643</strain>
    </source>
</reference>
<accession>A0A2U2ANS5</accession>
<dbReference type="InterPro" id="IPR002736">
    <property type="entry name" value="CitG"/>
</dbReference>
<dbReference type="EC" id="2.4.2.52" evidence="2"/>
<protein>
    <recommendedName>
        <fullName evidence="2">triphosphoribosyl-dephospho-CoA synthase</fullName>
        <ecNumber evidence="2">2.4.2.52</ecNumber>
    </recommendedName>
</protein>
<evidence type="ECO:0000256" key="4">
    <source>
        <dbReference type="ARBA" id="ARBA00022741"/>
    </source>
</evidence>
<dbReference type="Pfam" id="PF01874">
    <property type="entry name" value="CitG"/>
    <property type="match status" value="1"/>
</dbReference>
<comment type="caution">
    <text evidence="6">The sequence shown here is derived from an EMBL/GenBank/DDBJ whole genome shotgun (WGS) entry which is preliminary data.</text>
</comment>
<comment type="catalytic activity">
    <reaction evidence="1">
        <text>3'-dephospho-CoA + ATP = 2'-(5''-triphospho-alpha-D-ribosyl)-3'-dephospho-CoA + adenine</text>
        <dbReference type="Rhea" id="RHEA:15117"/>
        <dbReference type="ChEBI" id="CHEBI:16708"/>
        <dbReference type="ChEBI" id="CHEBI:30616"/>
        <dbReference type="ChEBI" id="CHEBI:57328"/>
        <dbReference type="ChEBI" id="CHEBI:61378"/>
        <dbReference type="EC" id="2.4.2.52"/>
    </reaction>
</comment>
<dbReference type="EMBL" id="QEWR01000002">
    <property type="protein sequence ID" value="PWD84817.1"/>
    <property type="molecule type" value="Genomic_DNA"/>
</dbReference>
<dbReference type="PANTHER" id="PTHR30201">
    <property type="entry name" value="TRIPHOSPHORIBOSYL-DEPHOSPHO-COA SYNTHASE"/>
    <property type="match status" value="1"/>
</dbReference>
<dbReference type="PANTHER" id="PTHR30201:SF2">
    <property type="entry name" value="2-(5''-TRIPHOSPHORIBOSYL)-3'-DEPHOSPHOCOENZYME-A SYNTHASE"/>
    <property type="match status" value="1"/>
</dbReference>
<keyword evidence="4" id="KW-0547">Nucleotide-binding</keyword>
<sequence>MILVNRSMQGEVAVMGQIRMATKLPVMGTQGSLAHHLAMMAVSALILEVSLSPKPGLVDRWSNNAHHDMDWQLLVHSAESLYPTFYQIALRSLNAPIGQSLREDIAEIGREGERIMLQITNGINTHKGAIWILGLMIAVLASYRCELSFSQLLEMIGKLASYPDRRYCRDHSTNGAVVGRKYGIRGALEEARAGFPSLSRVIAMPTRYNKVEQQALYWIERLLQLIAVVEDTCIASRSDLKTLQEVQDYALNILVLGLDRPEGVSAYVEFCHYCRDHYLSPGGSADLLAAIIFLEKLGVIDGTVAF</sequence>
<evidence type="ECO:0000313" key="7">
    <source>
        <dbReference type="Proteomes" id="UP000244948"/>
    </source>
</evidence>
<evidence type="ECO:0000313" key="6">
    <source>
        <dbReference type="EMBL" id="PWD84817.1"/>
    </source>
</evidence>
<dbReference type="GO" id="GO:0051191">
    <property type="term" value="P:prosthetic group biosynthetic process"/>
    <property type="evidence" value="ECO:0007669"/>
    <property type="project" value="TreeGrafter"/>
</dbReference>
<evidence type="ECO:0000256" key="5">
    <source>
        <dbReference type="ARBA" id="ARBA00022840"/>
    </source>
</evidence>
<dbReference type="GO" id="GO:0046917">
    <property type="term" value="F:triphosphoribosyl-dephospho-CoA synthase activity"/>
    <property type="evidence" value="ECO:0007669"/>
    <property type="project" value="UniProtKB-EC"/>
</dbReference>
<evidence type="ECO:0000256" key="2">
    <source>
        <dbReference type="ARBA" id="ARBA00012074"/>
    </source>
</evidence>
<dbReference type="Gene3D" id="1.10.4200.10">
    <property type="entry name" value="Triphosphoribosyl-dephospho-CoA protein"/>
    <property type="match status" value="2"/>
</dbReference>
<organism evidence="6 7">
    <name type="scientific">Ignatzschineria indica</name>
    <dbReference type="NCBI Taxonomy" id="472583"/>
    <lineage>
        <taxon>Bacteria</taxon>
        <taxon>Pseudomonadati</taxon>
        <taxon>Pseudomonadota</taxon>
        <taxon>Gammaproteobacteria</taxon>
        <taxon>Cardiobacteriales</taxon>
        <taxon>Ignatzschineriaceae</taxon>
        <taxon>Ignatzschineria</taxon>
    </lineage>
</organism>
<keyword evidence="3" id="KW-0808">Transferase</keyword>
<gene>
    <name evidence="6" type="ORF">DC082_04630</name>
</gene>
<evidence type="ECO:0000256" key="3">
    <source>
        <dbReference type="ARBA" id="ARBA00022679"/>
    </source>
</evidence>